<dbReference type="InterPro" id="IPR027278">
    <property type="entry name" value="ACCD_DCysDesulf"/>
</dbReference>
<comment type="similarity">
    <text evidence="2">Belongs to the ACC deaminase/D-cysteine desulfhydrase family.</text>
</comment>
<dbReference type="Pfam" id="PF00291">
    <property type="entry name" value="PALP"/>
    <property type="match status" value="1"/>
</dbReference>
<organism evidence="7 8">
    <name type="scientific">miscellaneous Crenarchaeota group-1 archaeon SG8-32-1</name>
    <dbReference type="NCBI Taxonomy" id="1685124"/>
    <lineage>
        <taxon>Archaea</taxon>
        <taxon>Candidatus Bathyarchaeota</taxon>
        <taxon>MCG-1</taxon>
    </lineage>
</organism>
<keyword evidence="3 5" id="KW-0663">Pyridoxal phosphate</keyword>
<dbReference type="PIRSF" id="PIRSF006278">
    <property type="entry name" value="ACCD_DCysDesulf"/>
    <property type="match status" value="1"/>
</dbReference>
<dbReference type="SUPFAM" id="SSF53686">
    <property type="entry name" value="Tryptophan synthase beta subunit-like PLP-dependent enzymes"/>
    <property type="match status" value="1"/>
</dbReference>
<dbReference type="PANTHER" id="PTHR43780:SF2">
    <property type="entry name" value="1-AMINOCYCLOPROPANE-1-CARBOXYLATE DEAMINASE-RELATED"/>
    <property type="match status" value="1"/>
</dbReference>
<comment type="caution">
    <text evidence="7">The sequence shown here is derived from an EMBL/GenBank/DDBJ whole genome shotgun (WGS) entry which is preliminary data.</text>
</comment>
<feature type="domain" description="Tryptophan synthase beta chain-like PALP" evidence="6">
    <location>
        <begin position="7"/>
        <end position="311"/>
    </location>
</feature>
<dbReference type="Gene3D" id="3.40.50.1100">
    <property type="match status" value="2"/>
</dbReference>
<dbReference type="AlphaFoldDB" id="A0A0M0C1R0"/>
<comment type="cofactor">
    <cofactor evidence="1">
        <name>pyridoxal 5'-phosphate</name>
        <dbReference type="ChEBI" id="CHEBI:597326"/>
    </cofactor>
</comment>
<dbReference type="Proteomes" id="UP000037237">
    <property type="component" value="Unassembled WGS sequence"/>
</dbReference>
<feature type="modified residue" description="N6-(pyridoxal phosphate)lysine" evidence="5">
    <location>
        <position position="46"/>
    </location>
</feature>
<evidence type="ECO:0000313" key="7">
    <source>
        <dbReference type="EMBL" id="KON34326.1"/>
    </source>
</evidence>
<sequence>MRQQKISFAGFPTPLQKMPRLSKVLNGPRLFIKRDDMTDLAFGGNKARKLEFIFADAKSKGADVVISVGAVQSNCACMVAAAARRLGMKPVLVLVGKEPDIPNANLLLDKLLSAEIHFLEDYGSHVEEFMNQLADEYRAKGHTPYLVSAGASVPSTVPGYVLATEELVNQFSQLGKKVDNIVCACGTGGTQAGLILGAKLLDVKTKILGASVFANKADASKTVADLVNDSAELLNVDVSIVPEEVYVFDDYIKQGYGIINDDVSYAIKLMAENEGIFLDPIYTGKAIVMLIDLIKKRFFKKDENVVFFHTGGLPAIFLFQKELNLA</sequence>
<reference evidence="7 8" key="1">
    <citation type="submission" date="2015-06" db="EMBL/GenBank/DDBJ databases">
        <title>New insights into the roles of widespread benthic archaea in carbon and nitrogen cycling.</title>
        <authorList>
            <person name="Lazar C.S."/>
            <person name="Baker B.J."/>
            <person name="Seitz K.W."/>
            <person name="Hyde A.S."/>
            <person name="Dick G.J."/>
            <person name="Hinrichs K.-U."/>
            <person name="Teske A.P."/>
        </authorList>
    </citation>
    <scope>NUCLEOTIDE SEQUENCE [LARGE SCALE GENOMIC DNA]</scope>
    <source>
        <strain evidence="7">SG8-32-1</strain>
    </source>
</reference>
<dbReference type="InterPro" id="IPR036052">
    <property type="entry name" value="TrpB-like_PALP_sf"/>
</dbReference>
<evidence type="ECO:0000256" key="3">
    <source>
        <dbReference type="ARBA" id="ARBA00022898"/>
    </source>
</evidence>
<evidence type="ECO:0000259" key="6">
    <source>
        <dbReference type="Pfam" id="PF00291"/>
    </source>
</evidence>
<evidence type="ECO:0000313" key="8">
    <source>
        <dbReference type="Proteomes" id="UP000037237"/>
    </source>
</evidence>
<protein>
    <recommendedName>
        <fullName evidence="6">Tryptophan synthase beta chain-like PALP domain-containing protein</fullName>
    </recommendedName>
</protein>
<evidence type="ECO:0000256" key="5">
    <source>
        <dbReference type="PIRSR" id="PIRSR006278-2"/>
    </source>
</evidence>
<gene>
    <name evidence="7" type="ORF">AC477_00595</name>
</gene>
<dbReference type="GO" id="GO:0019148">
    <property type="term" value="F:D-cysteine desulfhydrase activity"/>
    <property type="evidence" value="ECO:0007669"/>
    <property type="project" value="TreeGrafter"/>
</dbReference>
<dbReference type="EMBL" id="LFWU01000010">
    <property type="protein sequence ID" value="KON34326.1"/>
    <property type="molecule type" value="Genomic_DNA"/>
</dbReference>
<proteinExistence type="inferred from homology"/>
<name>A0A0M0C1R0_9ARCH</name>
<dbReference type="PANTHER" id="PTHR43780">
    <property type="entry name" value="1-AMINOCYCLOPROPANE-1-CARBOXYLATE DEAMINASE-RELATED"/>
    <property type="match status" value="1"/>
</dbReference>
<feature type="active site" description="Nucleophile" evidence="4">
    <location>
        <position position="73"/>
    </location>
</feature>
<dbReference type="InterPro" id="IPR001926">
    <property type="entry name" value="TrpB-like_PALP"/>
</dbReference>
<evidence type="ECO:0000256" key="1">
    <source>
        <dbReference type="ARBA" id="ARBA00001933"/>
    </source>
</evidence>
<accession>A0A0M0C1R0</accession>
<evidence type="ECO:0000256" key="4">
    <source>
        <dbReference type="PIRSR" id="PIRSR006278-1"/>
    </source>
</evidence>
<evidence type="ECO:0000256" key="2">
    <source>
        <dbReference type="ARBA" id="ARBA00008639"/>
    </source>
</evidence>